<sequence length="108" mass="12386">MTVPRTAANRLKLKIQRTPEQVARKCRESRYGVACNGHVEAVLLANQRLHRIRRRWVHADTPIPIDTYEAEGRIDFVIDHAQVQTVAFGNRPPVVHAEHVGDQLLRHL</sequence>
<organism evidence="1 2">
    <name type="scientific">Paraburkholderia phytofirmans OLGA172</name>
    <dbReference type="NCBI Taxonomy" id="1417228"/>
    <lineage>
        <taxon>Bacteria</taxon>
        <taxon>Pseudomonadati</taxon>
        <taxon>Pseudomonadota</taxon>
        <taxon>Betaproteobacteria</taxon>
        <taxon>Burkholderiales</taxon>
        <taxon>Burkholderiaceae</taxon>
        <taxon>Paraburkholderia</taxon>
    </lineage>
</organism>
<dbReference type="EMBL" id="CP014579">
    <property type="protein sequence ID" value="ANB75427.1"/>
    <property type="molecule type" value="Genomic_DNA"/>
</dbReference>
<proteinExistence type="predicted"/>
<accession>A0A167WB25</accession>
<reference evidence="1 2" key="1">
    <citation type="journal article" date="2016" name="Gene">
        <title>PacBio SMRT assembly of a complex multi-replicon genome reveals chlorocatechol degradative operon in a region of genome plasticity.</title>
        <authorList>
            <person name="Ricker N."/>
            <person name="Shen S.Y."/>
            <person name="Goordial J."/>
            <person name="Jin S."/>
            <person name="Fulthorpe R.R."/>
        </authorList>
    </citation>
    <scope>NUCLEOTIDE SEQUENCE [LARGE SCALE GENOMIC DNA]</scope>
    <source>
        <strain evidence="1 2">OLGA172</strain>
    </source>
</reference>
<dbReference type="Proteomes" id="UP000076852">
    <property type="component" value="Chromosome 2"/>
</dbReference>
<protein>
    <submittedName>
        <fullName evidence="1">Uncharacterized protein</fullName>
    </submittedName>
</protein>
<evidence type="ECO:0000313" key="2">
    <source>
        <dbReference type="Proteomes" id="UP000076852"/>
    </source>
</evidence>
<dbReference type="AlphaFoldDB" id="A0A167WB25"/>
<keyword evidence="2" id="KW-1185">Reference proteome</keyword>
<dbReference type="KEGG" id="buz:AYM40_23940"/>
<name>A0A167WB25_9BURK</name>
<evidence type="ECO:0000313" key="1">
    <source>
        <dbReference type="EMBL" id="ANB75427.1"/>
    </source>
</evidence>
<gene>
    <name evidence="1" type="ORF">AYM40_23940</name>
</gene>